<feature type="domain" description="Bromodomain associated" evidence="6">
    <location>
        <begin position="6"/>
        <end position="82"/>
    </location>
</feature>
<dbReference type="Pfam" id="PF07524">
    <property type="entry name" value="Bromo_TP"/>
    <property type="match status" value="1"/>
</dbReference>
<dbReference type="InterPro" id="IPR006565">
    <property type="entry name" value="BTP"/>
</dbReference>
<dbReference type="GO" id="GO:0046982">
    <property type="term" value="F:protein heterodimerization activity"/>
    <property type="evidence" value="ECO:0007669"/>
    <property type="project" value="InterPro"/>
</dbReference>
<evidence type="ECO:0000313" key="8">
    <source>
        <dbReference type="Proteomes" id="UP000663760"/>
    </source>
</evidence>
<dbReference type="SMART" id="SM00576">
    <property type="entry name" value="BTP"/>
    <property type="match status" value="1"/>
</dbReference>
<keyword evidence="4" id="KW-0539">Nucleus</keyword>
<comment type="subcellular location">
    <subcellularLocation>
        <location evidence="1">Nucleus</location>
    </subcellularLocation>
</comment>
<dbReference type="InterPro" id="IPR037818">
    <property type="entry name" value="TAF8"/>
</dbReference>
<name>A0A7I8JZ42_SPIIN</name>
<dbReference type="InterPro" id="IPR009072">
    <property type="entry name" value="Histone-fold"/>
</dbReference>
<dbReference type="Proteomes" id="UP000663760">
    <property type="component" value="Chromosome 1"/>
</dbReference>
<evidence type="ECO:0000256" key="3">
    <source>
        <dbReference type="ARBA" id="ARBA00023163"/>
    </source>
</evidence>
<accession>A0A7I8JZ42</accession>
<keyword evidence="2" id="KW-0805">Transcription regulation</keyword>
<evidence type="ECO:0000256" key="4">
    <source>
        <dbReference type="ARBA" id="ARBA00023242"/>
    </source>
</evidence>
<dbReference type="Gene3D" id="1.10.20.10">
    <property type="entry name" value="Histone, subunit A"/>
    <property type="match status" value="1"/>
</dbReference>
<protein>
    <recommendedName>
        <fullName evidence="6">Bromodomain associated domain-containing protein</fullName>
    </recommendedName>
</protein>
<evidence type="ECO:0000256" key="1">
    <source>
        <dbReference type="ARBA" id="ARBA00004123"/>
    </source>
</evidence>
<dbReference type="OrthoDB" id="436852at2759"/>
<evidence type="ECO:0000259" key="6">
    <source>
        <dbReference type="SMART" id="SM00576"/>
    </source>
</evidence>
<reference evidence="7" key="1">
    <citation type="submission" date="2020-02" db="EMBL/GenBank/DDBJ databases">
        <authorList>
            <person name="Scholz U."/>
            <person name="Mascher M."/>
            <person name="Fiebig A."/>
        </authorList>
    </citation>
    <scope>NUCLEOTIDE SEQUENCE</scope>
</reference>
<evidence type="ECO:0000256" key="2">
    <source>
        <dbReference type="ARBA" id="ARBA00023015"/>
    </source>
</evidence>
<keyword evidence="3" id="KW-0804">Transcription</keyword>
<evidence type="ECO:0000313" key="7">
    <source>
        <dbReference type="EMBL" id="CAA7388362.1"/>
    </source>
</evidence>
<gene>
    <name evidence="7" type="ORF">SI8410_01000603</name>
</gene>
<sequence length="259" mass="27380">MGAAAPPLPAAVARIAVAQICHSVGYDAADTSALRVLSDVAARYVLAVGRAAASASNSRGCTNANLLDVVVALEEVSLSRGFPGAARPGARLLRSSAGPLKGLMDFVASVDEIPFARPIRRWRGGGAPPEASLTFAQLRLEPPSTHVPRWLPRFPDEWDGRQGRKAGKSTLLGWAAEETTPSPPVTENSATRKAPLSAERARVSFVFGSSAGRGWKKTKMGPSSSTRKTTLGLIGTRSEPVFSREELLEQNDNGPQENS</sequence>
<feature type="region of interest" description="Disordered" evidence="5">
    <location>
        <begin position="212"/>
        <end position="259"/>
    </location>
</feature>
<dbReference type="PANTHER" id="PTHR46338">
    <property type="entry name" value="TRANSCRIPTION INITIATION FACTOR TFIID SUBUNIT 8"/>
    <property type="match status" value="1"/>
</dbReference>
<feature type="compositionally biased region" description="Polar residues" evidence="5">
    <location>
        <begin position="250"/>
        <end position="259"/>
    </location>
</feature>
<keyword evidence="8" id="KW-1185">Reference proteome</keyword>
<dbReference type="EMBL" id="LR746264">
    <property type="protein sequence ID" value="CAA7388362.1"/>
    <property type="molecule type" value="Genomic_DNA"/>
</dbReference>
<dbReference type="AlphaFoldDB" id="A0A7I8JZ42"/>
<dbReference type="PANTHER" id="PTHR46338:SF21">
    <property type="entry name" value="OS02G0699900 PROTEIN"/>
    <property type="match status" value="1"/>
</dbReference>
<evidence type="ECO:0000256" key="5">
    <source>
        <dbReference type="SAM" id="MobiDB-lite"/>
    </source>
</evidence>
<organism evidence="7 8">
    <name type="scientific">Spirodela intermedia</name>
    <name type="common">Intermediate duckweed</name>
    <dbReference type="NCBI Taxonomy" id="51605"/>
    <lineage>
        <taxon>Eukaryota</taxon>
        <taxon>Viridiplantae</taxon>
        <taxon>Streptophyta</taxon>
        <taxon>Embryophyta</taxon>
        <taxon>Tracheophyta</taxon>
        <taxon>Spermatophyta</taxon>
        <taxon>Magnoliopsida</taxon>
        <taxon>Liliopsida</taxon>
        <taxon>Araceae</taxon>
        <taxon>Lemnoideae</taxon>
        <taxon>Spirodela</taxon>
    </lineage>
</organism>
<dbReference type="GO" id="GO:0005669">
    <property type="term" value="C:transcription factor TFIID complex"/>
    <property type="evidence" value="ECO:0007669"/>
    <property type="project" value="InterPro"/>
</dbReference>
<proteinExistence type="predicted"/>